<dbReference type="Proteomes" id="UP001153076">
    <property type="component" value="Unassembled WGS sequence"/>
</dbReference>
<evidence type="ECO:0000313" key="2">
    <source>
        <dbReference type="EMBL" id="KAJ8449314.1"/>
    </source>
</evidence>
<keyword evidence="3" id="KW-1185">Reference proteome</keyword>
<dbReference type="AlphaFoldDB" id="A0A9Q1KTB6"/>
<feature type="region of interest" description="Disordered" evidence="1">
    <location>
        <begin position="340"/>
        <end position="371"/>
    </location>
</feature>
<feature type="compositionally biased region" description="Acidic residues" evidence="1">
    <location>
        <begin position="344"/>
        <end position="361"/>
    </location>
</feature>
<reference evidence="2" key="1">
    <citation type="submission" date="2022-04" db="EMBL/GenBank/DDBJ databases">
        <title>Carnegiea gigantea Genome sequencing and assembly v2.</title>
        <authorList>
            <person name="Copetti D."/>
            <person name="Sanderson M.J."/>
            <person name="Burquez A."/>
            <person name="Wojciechowski M.F."/>
        </authorList>
    </citation>
    <scope>NUCLEOTIDE SEQUENCE</scope>
    <source>
        <strain evidence="2">SGP5-SGP5p</strain>
        <tissue evidence="2">Aerial part</tissue>
    </source>
</reference>
<evidence type="ECO:0000313" key="3">
    <source>
        <dbReference type="Proteomes" id="UP001153076"/>
    </source>
</evidence>
<organism evidence="2 3">
    <name type="scientific">Carnegiea gigantea</name>
    <dbReference type="NCBI Taxonomy" id="171969"/>
    <lineage>
        <taxon>Eukaryota</taxon>
        <taxon>Viridiplantae</taxon>
        <taxon>Streptophyta</taxon>
        <taxon>Embryophyta</taxon>
        <taxon>Tracheophyta</taxon>
        <taxon>Spermatophyta</taxon>
        <taxon>Magnoliopsida</taxon>
        <taxon>eudicotyledons</taxon>
        <taxon>Gunneridae</taxon>
        <taxon>Pentapetalae</taxon>
        <taxon>Caryophyllales</taxon>
        <taxon>Cactineae</taxon>
        <taxon>Cactaceae</taxon>
        <taxon>Cactoideae</taxon>
        <taxon>Echinocereeae</taxon>
        <taxon>Carnegiea</taxon>
    </lineage>
</organism>
<evidence type="ECO:0008006" key="4">
    <source>
        <dbReference type="Google" id="ProtNLM"/>
    </source>
</evidence>
<dbReference type="OrthoDB" id="668456at2759"/>
<accession>A0A9Q1KTB6</accession>
<evidence type="ECO:0000256" key="1">
    <source>
        <dbReference type="SAM" id="MobiDB-lite"/>
    </source>
</evidence>
<feature type="compositionally biased region" description="Low complexity" evidence="1">
    <location>
        <begin position="174"/>
        <end position="191"/>
    </location>
</feature>
<feature type="region of interest" description="Disordered" evidence="1">
    <location>
        <begin position="174"/>
        <end position="197"/>
    </location>
</feature>
<dbReference type="EMBL" id="JAKOGI010000022">
    <property type="protein sequence ID" value="KAJ8449314.1"/>
    <property type="molecule type" value="Genomic_DNA"/>
</dbReference>
<dbReference type="PANTHER" id="PTHR33623">
    <property type="entry name" value="OS04G0572500 PROTEIN"/>
    <property type="match status" value="1"/>
</dbReference>
<name>A0A9Q1KTB6_9CARY</name>
<protein>
    <recommendedName>
        <fullName evidence="4">DUF4378 domain-containing protein</fullName>
    </recommendedName>
</protein>
<feature type="compositionally biased region" description="Basic and acidic residues" evidence="1">
    <location>
        <begin position="362"/>
        <end position="371"/>
    </location>
</feature>
<sequence length="484" mass="55079">MALVVLSSISAGEEKYRRSSLRAEKKPWMLQDYLRDDANSCSSNGFRSFPRRECCAAVKSIIEKEFIRNAGENGSKRLTRSRTISSALREASMTVINAVKFLPFKSPASGDAKRLILPRSFSKKLFKRSFWWKKSGGERKPVKKVDEDECDEIERWINAGVVTSEKYQPFDLSNETAATNGSSTTTRNSNSDGKSGSWSDITFTSDYLTASSENDAVERNEKLPVEEVGELGGATTVEDSVEPAFTKNPRHNEDFEKEQFSPVSVMDFPDNDEGNSSPFTLRKTSLKGNIDKPMKKLGRFETLVGLGLQPINLEGLMSSTLVKDPSPESSIQSCSTPIFVISSDSEEEEEEEEEDEREEEEAYSRENEEEKKADRLLKIMEERIPTRTACKYELDIVLLDYFRENVVEKEETALLKAAEDWLNGHYDRLVLGWEVKDERQAYIRDMEEGGRWPRENKLEKEEVASELEAQVLTHLIEELLLEWC</sequence>
<dbReference type="PANTHER" id="PTHR33623:SF4">
    <property type="entry name" value="DUF4378 DOMAIN-CONTAINING PROTEIN"/>
    <property type="match status" value="1"/>
</dbReference>
<comment type="caution">
    <text evidence="2">The sequence shown here is derived from an EMBL/GenBank/DDBJ whole genome shotgun (WGS) entry which is preliminary data.</text>
</comment>
<gene>
    <name evidence="2" type="ORF">Cgig2_002446</name>
</gene>
<proteinExistence type="predicted"/>